<feature type="domain" description="Ribonuclease H2 subunit B wHTH" evidence="7">
    <location>
        <begin position="105"/>
        <end position="260"/>
    </location>
</feature>
<sequence length="341" mass="37475">MITHVGVLPLDVLDALSPQLGEPSHARFLRLPHPRTGIPSLFLPCPGSTNSKPGVGHSILEVQAVAPPDARSWRVPLCCYAVLALTLPGYADGKLLVMTPMDPAFLLIPILRSIHSTEGKLASFRPMEDIFDDATQKVVGEAQSATLKDPSMALSLSDLERLTSLNCMKDAMKRICEYKEVTPEIIVYRYSPTKLVEYLRTKVTRLSKPEVFEGSKTLLRGLAKEGLMEDGKEGLLESARTKAACNLISQYIPTDIHVDLLATYDFTNLDKYLQSLQAEAEALSVSNTNATRTKGKGKKAEQEEGKKRKAPVKGSHSVEQLKKVNTRGMAKLSTFFQKPKA</sequence>
<dbReference type="InParanoid" id="A0A067PSP6"/>
<dbReference type="Gene3D" id="2.20.25.530">
    <property type="match status" value="1"/>
</dbReference>
<dbReference type="PANTHER" id="PTHR13383">
    <property type="entry name" value="RIBONUCLEASE H2 SUBUNIT B"/>
    <property type="match status" value="1"/>
</dbReference>
<proteinExistence type="predicted"/>
<feature type="domain" description="Rnh202 triple barrel" evidence="8">
    <location>
        <begin position="24"/>
        <end position="102"/>
    </location>
</feature>
<dbReference type="InterPro" id="IPR019024">
    <property type="entry name" value="RNase_H2_suB_wHTH"/>
</dbReference>
<dbReference type="AlphaFoldDB" id="A0A067PSP6"/>
<dbReference type="HOGENOM" id="CLU_058486_0_0_1"/>
<dbReference type="OrthoDB" id="29098at2759"/>
<dbReference type="Pfam" id="PF17745">
    <property type="entry name" value="Ydr279_N"/>
    <property type="match status" value="1"/>
</dbReference>
<gene>
    <name evidence="9" type="ORF">JAAARDRAFT_130393</name>
</gene>
<evidence type="ECO:0000256" key="4">
    <source>
        <dbReference type="ARBA" id="ARBA00024778"/>
    </source>
</evidence>
<evidence type="ECO:0000313" key="9">
    <source>
        <dbReference type="EMBL" id="KDQ57843.1"/>
    </source>
</evidence>
<protein>
    <recommendedName>
        <fullName evidence="2">Ribonuclease H2 subunit B</fullName>
    </recommendedName>
    <alternativeName>
        <fullName evidence="5">Ribonuclease HI subunit B</fullName>
    </alternativeName>
</protein>
<feature type="region of interest" description="Disordered" evidence="6">
    <location>
        <begin position="287"/>
        <end position="325"/>
    </location>
</feature>
<dbReference type="InterPro" id="IPR041195">
    <property type="entry name" value="Rnh202_N"/>
</dbReference>
<dbReference type="PANTHER" id="PTHR13383:SF11">
    <property type="entry name" value="RIBONUCLEASE H2 SUBUNIT B"/>
    <property type="match status" value="1"/>
</dbReference>
<comment type="subcellular location">
    <subcellularLocation>
        <location evidence="1">Nucleus</location>
    </subcellularLocation>
</comment>
<keyword evidence="3" id="KW-0539">Nucleus</keyword>
<evidence type="ECO:0000313" key="10">
    <source>
        <dbReference type="Proteomes" id="UP000027265"/>
    </source>
</evidence>
<reference evidence="10" key="1">
    <citation type="journal article" date="2014" name="Proc. Natl. Acad. Sci. U.S.A.">
        <title>Extensive sampling of basidiomycete genomes demonstrates inadequacy of the white-rot/brown-rot paradigm for wood decay fungi.</title>
        <authorList>
            <person name="Riley R."/>
            <person name="Salamov A.A."/>
            <person name="Brown D.W."/>
            <person name="Nagy L.G."/>
            <person name="Floudas D."/>
            <person name="Held B.W."/>
            <person name="Levasseur A."/>
            <person name="Lombard V."/>
            <person name="Morin E."/>
            <person name="Otillar R."/>
            <person name="Lindquist E.A."/>
            <person name="Sun H."/>
            <person name="LaButti K.M."/>
            <person name="Schmutz J."/>
            <person name="Jabbour D."/>
            <person name="Luo H."/>
            <person name="Baker S.E."/>
            <person name="Pisabarro A.G."/>
            <person name="Walton J.D."/>
            <person name="Blanchette R.A."/>
            <person name="Henrissat B."/>
            <person name="Martin F."/>
            <person name="Cullen D."/>
            <person name="Hibbett D.S."/>
            <person name="Grigoriev I.V."/>
        </authorList>
    </citation>
    <scope>NUCLEOTIDE SEQUENCE [LARGE SCALE GENOMIC DNA]</scope>
    <source>
        <strain evidence="10">MUCL 33604</strain>
    </source>
</reference>
<accession>A0A067PSP6</accession>
<dbReference type="GO" id="GO:0032299">
    <property type="term" value="C:ribonuclease H2 complex"/>
    <property type="evidence" value="ECO:0007669"/>
    <property type="project" value="InterPro"/>
</dbReference>
<evidence type="ECO:0000256" key="2">
    <source>
        <dbReference type="ARBA" id="ARBA00019062"/>
    </source>
</evidence>
<evidence type="ECO:0000259" key="7">
    <source>
        <dbReference type="Pfam" id="PF09468"/>
    </source>
</evidence>
<keyword evidence="10" id="KW-1185">Reference proteome</keyword>
<evidence type="ECO:0000256" key="1">
    <source>
        <dbReference type="ARBA" id="ARBA00004123"/>
    </source>
</evidence>
<evidence type="ECO:0000256" key="5">
    <source>
        <dbReference type="ARBA" id="ARBA00033464"/>
    </source>
</evidence>
<organism evidence="9 10">
    <name type="scientific">Jaapia argillacea MUCL 33604</name>
    <dbReference type="NCBI Taxonomy" id="933084"/>
    <lineage>
        <taxon>Eukaryota</taxon>
        <taxon>Fungi</taxon>
        <taxon>Dikarya</taxon>
        <taxon>Basidiomycota</taxon>
        <taxon>Agaricomycotina</taxon>
        <taxon>Agaricomycetes</taxon>
        <taxon>Agaricomycetidae</taxon>
        <taxon>Jaapiales</taxon>
        <taxon>Jaapiaceae</taxon>
        <taxon>Jaapia</taxon>
    </lineage>
</organism>
<dbReference type="EMBL" id="KL197719">
    <property type="protein sequence ID" value="KDQ57843.1"/>
    <property type="molecule type" value="Genomic_DNA"/>
</dbReference>
<dbReference type="Proteomes" id="UP000027265">
    <property type="component" value="Unassembled WGS sequence"/>
</dbReference>
<dbReference type="GO" id="GO:0006401">
    <property type="term" value="P:RNA catabolic process"/>
    <property type="evidence" value="ECO:0007669"/>
    <property type="project" value="TreeGrafter"/>
</dbReference>
<dbReference type="InterPro" id="IPR040456">
    <property type="entry name" value="RNase_H2_suB"/>
</dbReference>
<dbReference type="Pfam" id="PF09468">
    <property type="entry name" value="RNase_H2-Ydr279"/>
    <property type="match status" value="1"/>
</dbReference>
<dbReference type="CDD" id="cd09270">
    <property type="entry name" value="RNase_H2-B"/>
    <property type="match status" value="1"/>
</dbReference>
<comment type="function">
    <text evidence="4">Non catalytic subunit of RNase H2, an endonuclease that specifically degrades the RNA of RNA:DNA hybrids. Participates in DNA replication, possibly by mediating the removal of lagging-strand Okazaki fragment RNA primers during DNA replication. Mediates the excision of single ribonucleotides from DNA:RNA duplexes.</text>
</comment>
<dbReference type="Gene3D" id="1.10.20.120">
    <property type="match status" value="1"/>
</dbReference>
<dbReference type="STRING" id="933084.A0A067PSP6"/>
<evidence type="ECO:0000256" key="3">
    <source>
        <dbReference type="ARBA" id="ARBA00023242"/>
    </source>
</evidence>
<dbReference type="GO" id="GO:0005654">
    <property type="term" value="C:nucleoplasm"/>
    <property type="evidence" value="ECO:0007669"/>
    <property type="project" value="TreeGrafter"/>
</dbReference>
<evidence type="ECO:0000259" key="8">
    <source>
        <dbReference type="Pfam" id="PF17745"/>
    </source>
</evidence>
<name>A0A067PSP6_9AGAM</name>
<evidence type="ECO:0000256" key="6">
    <source>
        <dbReference type="SAM" id="MobiDB-lite"/>
    </source>
</evidence>